<dbReference type="STRING" id="1379.HMPREF3186_00348"/>
<evidence type="ECO:0000256" key="1">
    <source>
        <dbReference type="SAM" id="MobiDB-lite"/>
    </source>
</evidence>
<evidence type="ECO:0000256" key="2">
    <source>
        <dbReference type="SAM" id="SignalP"/>
    </source>
</evidence>
<reference evidence="5" key="1">
    <citation type="submission" date="2016-01" db="EMBL/GenBank/DDBJ databases">
        <authorList>
            <person name="Mitreva M."/>
            <person name="Pepin K.H."/>
            <person name="Mihindukulasuriya K.A."/>
            <person name="Fulton R."/>
            <person name="Fronick C."/>
            <person name="O'Laughlin M."/>
            <person name="Miner T."/>
            <person name="Herter B."/>
            <person name="Rosa B.A."/>
            <person name="Cordes M."/>
            <person name="Tomlinson C."/>
            <person name="Wollam A."/>
            <person name="Palsikar V.B."/>
            <person name="Mardis E.R."/>
            <person name="Wilson R.K."/>
        </authorList>
    </citation>
    <scope>NUCLEOTIDE SEQUENCE [LARGE SCALE GENOMIC DNA]</scope>
    <source>
        <strain evidence="5">DNF01167</strain>
    </source>
</reference>
<evidence type="ECO:0000313" key="4">
    <source>
        <dbReference type="EMBL" id="KXB62883.1"/>
    </source>
</evidence>
<keyword evidence="2" id="KW-0732">Signal</keyword>
<dbReference type="Gene3D" id="3.40.250.10">
    <property type="entry name" value="Rhodanese-like domain"/>
    <property type="match status" value="2"/>
</dbReference>
<dbReference type="InterPro" id="IPR001763">
    <property type="entry name" value="Rhodanese-like_dom"/>
</dbReference>
<protein>
    <submittedName>
        <fullName evidence="4">Rhodanese-like protein</fullName>
    </submittedName>
</protein>
<dbReference type="Pfam" id="PF00581">
    <property type="entry name" value="Rhodanese"/>
    <property type="match status" value="2"/>
</dbReference>
<dbReference type="InterPro" id="IPR050229">
    <property type="entry name" value="GlpE_sulfurtransferase"/>
</dbReference>
<dbReference type="AlphaFoldDB" id="A0A134A580"/>
<dbReference type="InterPro" id="IPR036873">
    <property type="entry name" value="Rhodanese-like_dom_sf"/>
</dbReference>
<proteinExistence type="predicted"/>
<dbReference type="PATRIC" id="fig|1379.3.peg.343"/>
<organism evidence="4 5">
    <name type="scientific">Gemella haemolysans</name>
    <dbReference type="NCBI Taxonomy" id="1379"/>
    <lineage>
        <taxon>Bacteria</taxon>
        <taxon>Bacillati</taxon>
        <taxon>Bacillota</taxon>
        <taxon>Bacilli</taxon>
        <taxon>Bacillales</taxon>
        <taxon>Gemellaceae</taxon>
        <taxon>Gemella</taxon>
    </lineage>
</organism>
<feature type="chain" id="PRO_5007461298" evidence="2">
    <location>
        <begin position="29"/>
        <end position="282"/>
    </location>
</feature>
<dbReference type="CDD" id="cd00158">
    <property type="entry name" value="RHOD"/>
    <property type="match status" value="2"/>
</dbReference>
<name>A0A134A580_9BACL</name>
<feature type="domain" description="Rhodanese" evidence="3">
    <location>
        <begin position="147"/>
        <end position="233"/>
    </location>
</feature>
<comment type="caution">
    <text evidence="4">The sequence shown here is derived from an EMBL/GenBank/DDBJ whole genome shotgun (WGS) entry which is preliminary data.</text>
</comment>
<dbReference type="PROSITE" id="PS51257">
    <property type="entry name" value="PROKAR_LIPOPROTEIN"/>
    <property type="match status" value="1"/>
</dbReference>
<feature type="region of interest" description="Disordered" evidence="1">
    <location>
        <begin position="243"/>
        <end position="282"/>
    </location>
</feature>
<evidence type="ECO:0000313" key="5">
    <source>
        <dbReference type="Proteomes" id="UP000070355"/>
    </source>
</evidence>
<evidence type="ECO:0000259" key="3">
    <source>
        <dbReference type="PROSITE" id="PS50206"/>
    </source>
</evidence>
<dbReference type="OrthoDB" id="9784009at2"/>
<sequence>MKYNKFLAVSMSAILSLTLVGCSTTSSAKELKGEELNKIQKDDKEKENYLVIDIRDEASYKEGHLKHAINIPLSKIDKSIEEIRKWREKKVVVYSDKSDKTKDAIDKLTKQGFKDVSGAQNVKDFSYDLVKYMSLSGSKFQDALLDTAANNVFLDVRDKADFEKGHGAGAKNIDVNKLDSLQSILPENKEVPIYVYSNTGNSSSVVAQKLVDLGYKNVFNAIDGTKEFSYKFEIADCCKDPSDAVKGSEKHEGHSNSSEKKEDHSGHNHSEEKKDDHAGHKH</sequence>
<dbReference type="Proteomes" id="UP000070355">
    <property type="component" value="Unassembled WGS sequence"/>
</dbReference>
<dbReference type="PROSITE" id="PS50206">
    <property type="entry name" value="RHODANESE_3"/>
    <property type="match status" value="2"/>
</dbReference>
<dbReference type="RefSeq" id="WP_060913636.1">
    <property type="nucleotide sequence ID" value="NZ_KQ959927.1"/>
</dbReference>
<dbReference type="SMART" id="SM00450">
    <property type="entry name" value="RHOD"/>
    <property type="match status" value="2"/>
</dbReference>
<feature type="signal peptide" evidence="2">
    <location>
        <begin position="1"/>
        <end position="28"/>
    </location>
</feature>
<accession>A0A134A580</accession>
<dbReference type="SUPFAM" id="SSF52821">
    <property type="entry name" value="Rhodanese/Cell cycle control phosphatase"/>
    <property type="match status" value="2"/>
</dbReference>
<dbReference type="EMBL" id="LSDC01000020">
    <property type="protein sequence ID" value="KXB62883.1"/>
    <property type="molecule type" value="Genomic_DNA"/>
</dbReference>
<gene>
    <name evidence="4" type="ORF">HMPREF3186_00348</name>
</gene>
<dbReference type="PANTHER" id="PTHR43031:SF16">
    <property type="entry name" value="OXIDOREDUCTASE"/>
    <property type="match status" value="1"/>
</dbReference>
<feature type="domain" description="Rhodanese" evidence="3">
    <location>
        <begin position="45"/>
        <end position="131"/>
    </location>
</feature>
<dbReference type="PANTHER" id="PTHR43031">
    <property type="entry name" value="FAD-DEPENDENT OXIDOREDUCTASE"/>
    <property type="match status" value="1"/>
</dbReference>